<name>A0ABU4GP50_9CLOT</name>
<accession>A0ABU4GP50</accession>
<organism evidence="1 2">
    <name type="scientific">Clostridium boliviensis</name>
    <dbReference type="NCBI Taxonomy" id="318465"/>
    <lineage>
        <taxon>Bacteria</taxon>
        <taxon>Bacillati</taxon>
        <taxon>Bacillota</taxon>
        <taxon>Clostridia</taxon>
        <taxon>Eubacteriales</taxon>
        <taxon>Clostridiaceae</taxon>
        <taxon>Clostridium</taxon>
    </lineage>
</organism>
<protein>
    <recommendedName>
        <fullName evidence="3">DUF5072 domain-containing protein</fullName>
    </recommendedName>
</protein>
<reference evidence="1 2" key="1">
    <citation type="submission" date="2023-10" db="EMBL/GenBank/DDBJ databases">
        <title>A novel Glycoside Hydrolase 43-Like Enzyme from Clostrdium boliviensis is an Endo-xylanase, and a Candidate for Xylooligosaccharides Production from Different Xylan Substrates.</title>
        <authorList>
            <person name="Alvarez M.T."/>
            <person name="Rocabado-Villegas L.R."/>
            <person name="Salas-Veizaga D.M."/>
            <person name="Linares-Pasten J.A."/>
            <person name="Gudmundsdottir E.E."/>
            <person name="Hreggvidsson G.O."/>
            <person name="Adlercreutz P."/>
            <person name="Nordberg Karlsson E."/>
        </authorList>
    </citation>
    <scope>NUCLEOTIDE SEQUENCE [LARGE SCALE GENOMIC DNA]</scope>
    <source>
        <strain evidence="1 2">E-1</strain>
    </source>
</reference>
<keyword evidence="2" id="KW-1185">Reference proteome</keyword>
<dbReference type="Proteomes" id="UP001276854">
    <property type="component" value="Unassembled WGS sequence"/>
</dbReference>
<dbReference type="EMBL" id="JAWONS010000252">
    <property type="protein sequence ID" value="MDW2799373.1"/>
    <property type="molecule type" value="Genomic_DNA"/>
</dbReference>
<evidence type="ECO:0000313" key="1">
    <source>
        <dbReference type="EMBL" id="MDW2799373.1"/>
    </source>
</evidence>
<sequence length="138" mass="15885">MKMYSQIVDSVIEKLKVIFPEKSIVSGPIKEEEKESCLAAGISQVSEKCVNGNRYCCSIGLFVNYHPDTEESYQDQYHVLELLMEHLEFVSTENGVSLGSVSRNGKFENEKMIFEVEYQMFFLKNKGEDMSMEDMKLK</sequence>
<comment type="caution">
    <text evidence="1">The sequence shown here is derived from an EMBL/GenBank/DDBJ whole genome shotgun (WGS) entry which is preliminary data.</text>
</comment>
<proteinExistence type="predicted"/>
<gene>
    <name evidence="1" type="ORF">RZO55_17500</name>
</gene>
<evidence type="ECO:0008006" key="3">
    <source>
        <dbReference type="Google" id="ProtNLM"/>
    </source>
</evidence>
<dbReference type="InterPro" id="IPR049254">
    <property type="entry name" value="Phage_tail_terminator"/>
</dbReference>
<evidence type="ECO:0000313" key="2">
    <source>
        <dbReference type="Proteomes" id="UP001276854"/>
    </source>
</evidence>
<dbReference type="Pfam" id="PF20765">
    <property type="entry name" value="Phage_tail_terminator_8"/>
    <property type="match status" value="1"/>
</dbReference>